<dbReference type="PANTHER" id="PTHR35020:SF4">
    <property type="entry name" value="N-ACETYLGLUCOSAMINE-INDUCED PROTEIN 1"/>
    <property type="match status" value="1"/>
</dbReference>
<proteinExistence type="predicted"/>
<sequence length="227" mass="26308">MGSTTPVPYWQTNIATQVPTCPPFLLNLSAKDISILSTPDSAYTTLSWPSVRHLIATNRIDLFQRQPLQLRRYLQFSYQIKQKWGSIIKFILNERVKWTVPVVAKGKKPFECDEDVKILWNDWPYGIDERIVHLVVWTKFELVDDPETGDLTTEARREVDEFVNEVFGKTCGEENVIWFKNWAKLKSVSALEHFHVMLFDPDPAFVEKITNGDVPLSRRVVNQEVKA</sequence>
<dbReference type="KEGG" id="glz:GLAREA_04814"/>
<name>S3DNG6_GLAL2</name>
<dbReference type="InterPro" id="IPR022036">
    <property type="entry name" value="DUF3605"/>
</dbReference>
<evidence type="ECO:0008006" key="3">
    <source>
        <dbReference type="Google" id="ProtNLM"/>
    </source>
</evidence>
<accession>S3DNG6</accession>
<reference evidence="1 2" key="1">
    <citation type="journal article" date="2013" name="BMC Genomics">
        <title>Genomics-driven discovery of the pneumocandin biosynthetic gene cluster in the fungus Glarea lozoyensis.</title>
        <authorList>
            <person name="Chen L."/>
            <person name="Yue Q."/>
            <person name="Zhang X."/>
            <person name="Xiang M."/>
            <person name="Wang C."/>
            <person name="Li S."/>
            <person name="Che Y."/>
            <person name="Ortiz-Lopez F.J."/>
            <person name="Bills G.F."/>
            <person name="Liu X."/>
            <person name="An Z."/>
        </authorList>
    </citation>
    <scope>NUCLEOTIDE SEQUENCE [LARGE SCALE GENOMIC DNA]</scope>
    <source>
        <strain evidence="2">ATCC 20868 / MF5171</strain>
    </source>
</reference>
<dbReference type="Proteomes" id="UP000016922">
    <property type="component" value="Unassembled WGS sequence"/>
</dbReference>
<dbReference type="GO" id="GO:0006044">
    <property type="term" value="P:N-acetylglucosamine metabolic process"/>
    <property type="evidence" value="ECO:0007669"/>
    <property type="project" value="TreeGrafter"/>
</dbReference>
<dbReference type="EMBL" id="KE145369">
    <property type="protein sequence ID" value="EPE28023.1"/>
    <property type="molecule type" value="Genomic_DNA"/>
</dbReference>
<organism evidence="1 2">
    <name type="scientific">Glarea lozoyensis (strain ATCC 20868 / MF5171)</name>
    <dbReference type="NCBI Taxonomy" id="1116229"/>
    <lineage>
        <taxon>Eukaryota</taxon>
        <taxon>Fungi</taxon>
        <taxon>Dikarya</taxon>
        <taxon>Ascomycota</taxon>
        <taxon>Pezizomycotina</taxon>
        <taxon>Leotiomycetes</taxon>
        <taxon>Helotiales</taxon>
        <taxon>Helotiaceae</taxon>
        <taxon>Glarea</taxon>
    </lineage>
</organism>
<dbReference type="OMA" id="KNWAALK"/>
<dbReference type="OrthoDB" id="10053431at2759"/>
<dbReference type="RefSeq" id="XP_008085382.1">
    <property type="nucleotide sequence ID" value="XM_008087191.1"/>
</dbReference>
<dbReference type="GeneID" id="19463869"/>
<evidence type="ECO:0000313" key="1">
    <source>
        <dbReference type="EMBL" id="EPE28023.1"/>
    </source>
</evidence>
<protein>
    <recommendedName>
        <fullName evidence="3">N-acetylglucosamine-induced protein 1</fullName>
    </recommendedName>
</protein>
<dbReference type="Pfam" id="PF12239">
    <property type="entry name" value="DUF3605"/>
    <property type="match status" value="1"/>
</dbReference>
<dbReference type="GO" id="GO:0005737">
    <property type="term" value="C:cytoplasm"/>
    <property type="evidence" value="ECO:0007669"/>
    <property type="project" value="TreeGrafter"/>
</dbReference>
<dbReference type="PANTHER" id="PTHR35020">
    <property type="entry name" value="N-ACETYLGLUCOSAMINE-INDUCED PROTEIN 1"/>
    <property type="match status" value="1"/>
</dbReference>
<gene>
    <name evidence="1" type="ORF">GLAREA_04814</name>
</gene>
<evidence type="ECO:0000313" key="2">
    <source>
        <dbReference type="Proteomes" id="UP000016922"/>
    </source>
</evidence>
<keyword evidence="2" id="KW-1185">Reference proteome</keyword>
<dbReference type="AlphaFoldDB" id="S3DNG6"/>
<dbReference type="HOGENOM" id="CLU_075862_1_0_1"/>
<dbReference type="eggNOG" id="ENOG502S263">
    <property type="taxonomic scope" value="Eukaryota"/>
</dbReference>